<name>A0ABQ6IWV1_9MICO</name>
<protein>
    <submittedName>
        <fullName evidence="2">Uncharacterized protein</fullName>
    </submittedName>
</protein>
<keyword evidence="1" id="KW-0812">Transmembrane</keyword>
<evidence type="ECO:0000256" key="1">
    <source>
        <dbReference type="SAM" id="Phobius"/>
    </source>
</evidence>
<dbReference type="EMBL" id="BSUO01000002">
    <property type="protein sequence ID" value="GMA42443.1"/>
    <property type="molecule type" value="Genomic_DNA"/>
</dbReference>
<comment type="caution">
    <text evidence="2">The sequence shown here is derived from an EMBL/GenBank/DDBJ whole genome shotgun (WGS) entry which is preliminary data.</text>
</comment>
<proteinExistence type="predicted"/>
<keyword evidence="1" id="KW-0472">Membrane</keyword>
<gene>
    <name evidence="2" type="ORF">GCM10025883_44880</name>
</gene>
<sequence length="93" mass="10225">MKDKAIDELPQGHPAWIAAYAGVVIGGLVVLGWFLIRLFEAAHQEGRFPSLFELLTVENILIGAGLFAVPMIAGLIVVQLVARGRRRRHLIAR</sequence>
<keyword evidence="3" id="KW-1185">Reference proteome</keyword>
<accession>A0ABQ6IWV1</accession>
<evidence type="ECO:0000313" key="3">
    <source>
        <dbReference type="Proteomes" id="UP001157126"/>
    </source>
</evidence>
<feature type="transmembrane region" description="Helical" evidence="1">
    <location>
        <begin position="16"/>
        <end position="39"/>
    </location>
</feature>
<feature type="transmembrane region" description="Helical" evidence="1">
    <location>
        <begin position="59"/>
        <end position="82"/>
    </location>
</feature>
<dbReference type="Proteomes" id="UP001157126">
    <property type="component" value="Unassembled WGS sequence"/>
</dbReference>
<organism evidence="2 3">
    <name type="scientific">Mobilicoccus caccae</name>
    <dbReference type="NCBI Taxonomy" id="1859295"/>
    <lineage>
        <taxon>Bacteria</taxon>
        <taxon>Bacillati</taxon>
        <taxon>Actinomycetota</taxon>
        <taxon>Actinomycetes</taxon>
        <taxon>Micrococcales</taxon>
        <taxon>Dermatophilaceae</taxon>
        <taxon>Mobilicoccus</taxon>
    </lineage>
</organism>
<evidence type="ECO:0000313" key="2">
    <source>
        <dbReference type="EMBL" id="GMA42443.1"/>
    </source>
</evidence>
<reference evidence="3" key="1">
    <citation type="journal article" date="2019" name="Int. J. Syst. Evol. Microbiol.">
        <title>The Global Catalogue of Microorganisms (GCM) 10K type strain sequencing project: providing services to taxonomists for standard genome sequencing and annotation.</title>
        <authorList>
            <consortium name="The Broad Institute Genomics Platform"/>
            <consortium name="The Broad Institute Genome Sequencing Center for Infectious Disease"/>
            <person name="Wu L."/>
            <person name="Ma J."/>
        </authorList>
    </citation>
    <scope>NUCLEOTIDE SEQUENCE [LARGE SCALE GENOMIC DNA]</scope>
    <source>
        <strain evidence="3">NBRC 113072</strain>
    </source>
</reference>
<keyword evidence="1" id="KW-1133">Transmembrane helix</keyword>